<comment type="caution">
    <text evidence="1">The sequence shown here is derived from an EMBL/GenBank/DDBJ whole genome shotgun (WGS) entry which is preliminary data.</text>
</comment>
<dbReference type="AlphaFoldDB" id="A0A3S5FBV9"/>
<proteinExistence type="predicted"/>
<name>A0A3S5FBV9_9PLAT</name>
<accession>A0A3S5FBV9</accession>
<keyword evidence="2" id="KW-1185">Reference proteome</keyword>
<evidence type="ECO:0000313" key="2">
    <source>
        <dbReference type="Proteomes" id="UP000784294"/>
    </source>
</evidence>
<reference evidence="1" key="1">
    <citation type="submission" date="2018-11" db="EMBL/GenBank/DDBJ databases">
        <authorList>
            <consortium name="Pathogen Informatics"/>
        </authorList>
    </citation>
    <scope>NUCLEOTIDE SEQUENCE</scope>
</reference>
<dbReference type="EMBL" id="CAAALY010004360">
    <property type="protein sequence ID" value="VEL08610.1"/>
    <property type="molecule type" value="Genomic_DNA"/>
</dbReference>
<gene>
    <name evidence="1" type="ORF">PXEA_LOCUS2050</name>
</gene>
<dbReference type="Proteomes" id="UP000784294">
    <property type="component" value="Unassembled WGS sequence"/>
</dbReference>
<evidence type="ECO:0000313" key="1">
    <source>
        <dbReference type="EMBL" id="VEL08610.1"/>
    </source>
</evidence>
<sequence length="122" mass="13384">MEECPVCGEEGQRRPVFVDDACSAGIPESIKAAEEIEIAALLSSARARTDESSDTVVTGKAPFSVAAELVCNSGTGVLELQDGRSSNQGRRHKWRNSKAVKNFRRFRLINQGRKNFGEKDDK</sequence>
<organism evidence="1 2">
    <name type="scientific">Protopolystoma xenopodis</name>
    <dbReference type="NCBI Taxonomy" id="117903"/>
    <lineage>
        <taxon>Eukaryota</taxon>
        <taxon>Metazoa</taxon>
        <taxon>Spiralia</taxon>
        <taxon>Lophotrochozoa</taxon>
        <taxon>Platyhelminthes</taxon>
        <taxon>Monogenea</taxon>
        <taxon>Polyopisthocotylea</taxon>
        <taxon>Polystomatidea</taxon>
        <taxon>Polystomatidae</taxon>
        <taxon>Protopolystoma</taxon>
    </lineage>
</organism>
<protein>
    <submittedName>
        <fullName evidence="1">Uncharacterized protein</fullName>
    </submittedName>
</protein>